<sequence length="557" mass="65465">MTNNQDWENLNEQELIEILKNGKINEKNIDEFMKVLEKKGMNGSIMRVDNLAPEEEKALKEYLDYHKNIPKNPQSPKEISQAIKVLSDSVASLESLKKAIITLAHTGKLDAYEALENYAQNPRKELSIWLQQALQECKMFLKSDLLDRPVVEKGDIESVSLGNEVLANDFFQDFLTFLKSLKEHPLELTVNNNLQLKEIEKLGKIFKTDIYHRSEKGEVLFPIRSEEEVFHLQFIRVLGKIMKLSTQRKNKLKITRFGLKFLEFSPFEQFVDIILNYLGEYNWAYLRSYAGHNSKSIPEVLQKNQGLIYSRLMFEKDWLDFKNFAKFLKKELALTWDYIDGEIETLLVKDLARFGLIEYEEKKKLKGYFEEVSKFRLTKLGRLIIPMYLETYNPPVALPKGKNINVVLPTIKLKYLDKGKNVPKRPDARCHFCDKTNIVIGAYLDTYTNSPKVVCEDCAIDNYQKDFGYKTREIAMARRRRMFDVTYLFFEMVLDQYLAQNKMPFIENINEVEYDRLMNLSREVFNASLSRQEKIELEETYNQSEIEERLRELLKNI</sequence>
<accession>A0A0G0FI77</accession>
<dbReference type="Proteomes" id="UP000034508">
    <property type="component" value="Unassembled WGS sequence"/>
</dbReference>
<comment type="caution">
    <text evidence="1">The sequence shown here is derived from an EMBL/GenBank/DDBJ whole genome shotgun (WGS) entry which is preliminary data.</text>
</comment>
<dbReference type="EMBL" id="LBSM01000002">
    <property type="protein sequence ID" value="KKQ18733.1"/>
    <property type="molecule type" value="Genomic_DNA"/>
</dbReference>
<evidence type="ECO:0000313" key="2">
    <source>
        <dbReference type="Proteomes" id="UP000034508"/>
    </source>
</evidence>
<proteinExistence type="predicted"/>
<reference evidence="1 2" key="1">
    <citation type="journal article" date="2015" name="Nature">
        <title>rRNA introns, odd ribosomes, and small enigmatic genomes across a large radiation of phyla.</title>
        <authorList>
            <person name="Brown C.T."/>
            <person name="Hug L.A."/>
            <person name="Thomas B.C."/>
            <person name="Sharon I."/>
            <person name="Castelle C.J."/>
            <person name="Singh A."/>
            <person name="Wilkins M.J."/>
            <person name="Williams K.H."/>
            <person name="Banfield J.F."/>
        </authorList>
    </citation>
    <scope>NUCLEOTIDE SEQUENCE [LARGE SCALE GENOMIC DNA]</scope>
</reference>
<gene>
    <name evidence="1" type="ORF">US31_C0002G0078</name>
</gene>
<evidence type="ECO:0000313" key="1">
    <source>
        <dbReference type="EMBL" id="KKQ18733.1"/>
    </source>
</evidence>
<organism evidence="1 2">
    <name type="scientific">Berkelbacteria bacterium GW2011_GWA1_36_9</name>
    <dbReference type="NCBI Taxonomy" id="1618331"/>
    <lineage>
        <taxon>Bacteria</taxon>
        <taxon>Candidatus Berkelbacteria</taxon>
    </lineage>
</organism>
<dbReference type="AlphaFoldDB" id="A0A0G0FI77"/>
<name>A0A0G0FI77_9BACT</name>
<protein>
    <submittedName>
        <fullName evidence="1">Uncharacterized protein</fullName>
    </submittedName>
</protein>